<protein>
    <submittedName>
        <fullName evidence="3">4198_t:CDS:1</fullName>
    </submittedName>
</protein>
<accession>A0A9N9B8H2</accession>
<dbReference type="Pfam" id="PF02214">
    <property type="entry name" value="BTB_2"/>
    <property type="match status" value="1"/>
</dbReference>
<feature type="transmembrane region" description="Helical" evidence="1">
    <location>
        <begin position="84"/>
        <end position="106"/>
    </location>
</feature>
<dbReference type="OrthoDB" id="2414723at2759"/>
<feature type="domain" description="BTB" evidence="2">
    <location>
        <begin position="231"/>
        <end position="302"/>
    </location>
</feature>
<evidence type="ECO:0000256" key="1">
    <source>
        <dbReference type="SAM" id="Phobius"/>
    </source>
</evidence>
<dbReference type="GO" id="GO:0051260">
    <property type="term" value="P:protein homooligomerization"/>
    <property type="evidence" value="ECO:0007669"/>
    <property type="project" value="InterPro"/>
</dbReference>
<organism evidence="3 4">
    <name type="scientific">Paraglomus brasilianum</name>
    <dbReference type="NCBI Taxonomy" id="144538"/>
    <lineage>
        <taxon>Eukaryota</taxon>
        <taxon>Fungi</taxon>
        <taxon>Fungi incertae sedis</taxon>
        <taxon>Mucoromycota</taxon>
        <taxon>Glomeromycotina</taxon>
        <taxon>Glomeromycetes</taxon>
        <taxon>Paraglomerales</taxon>
        <taxon>Paraglomeraceae</taxon>
        <taxon>Paraglomus</taxon>
    </lineage>
</organism>
<keyword evidence="1" id="KW-0812">Transmembrane</keyword>
<reference evidence="3" key="1">
    <citation type="submission" date="2021-06" db="EMBL/GenBank/DDBJ databases">
        <authorList>
            <person name="Kallberg Y."/>
            <person name="Tangrot J."/>
            <person name="Rosling A."/>
        </authorList>
    </citation>
    <scope>NUCLEOTIDE SEQUENCE</scope>
    <source>
        <strain evidence="3">BR232B</strain>
    </source>
</reference>
<dbReference type="EMBL" id="CAJVPI010000601">
    <property type="protein sequence ID" value="CAG8554545.1"/>
    <property type="molecule type" value="Genomic_DNA"/>
</dbReference>
<sequence length="475" mass="55233">MPIDSQPQFTHFPSQSQNSSITLLNTQNPHFGLFPSSNSMLTDFYAHSTLSYYYYPITSLKSSSQAIQSLLTSVRKRIRRIKRFLTLTLIGTLHVSFGPVTVHPYVPPAAHAGLCNRVAITYIEVVGHEKGCNLPCDIEEQSEFLRKKMQHIQEKYEKEDRIKKRKKYLEKYMRYEWLWHCNMRKEKHVKIPHARSKISTFYSPTFTLLPAEVKYNMTNANENTHEPSPHDRIVLNVGGVKYETYRSTLTAYPDTLLGRMFQARNAALLHPTNGNEYFIDRDGHVFRHILQFYRTGELHYAEDQSTPNNNCSYAHLAITKKELETEVDYFQIPVGEPLKLDRLVRQAMFDKVDDFIEALKNVIYVVLSNFKRQVSLTFYEDEMDPVVDDLNSVYVGSQIYTIILPFRVVGYLILDKLGDEIGKYFENNNKELKWEAVRDEDYKICVTLKFEFKHVAADEIIRNTCLSTELATNDA</sequence>
<evidence type="ECO:0000313" key="4">
    <source>
        <dbReference type="Proteomes" id="UP000789739"/>
    </source>
</evidence>
<dbReference type="InterPro" id="IPR003131">
    <property type="entry name" value="T1-type_BTB"/>
</dbReference>
<dbReference type="Gene3D" id="3.30.710.10">
    <property type="entry name" value="Potassium Channel Kv1.1, Chain A"/>
    <property type="match status" value="1"/>
</dbReference>
<name>A0A9N9B8H2_9GLOM</name>
<dbReference type="PANTHER" id="PTHR14499">
    <property type="entry name" value="POTASSIUM CHANNEL TETRAMERIZATION DOMAIN-CONTAINING"/>
    <property type="match status" value="1"/>
</dbReference>
<keyword evidence="1" id="KW-0472">Membrane</keyword>
<dbReference type="SMART" id="SM00225">
    <property type="entry name" value="BTB"/>
    <property type="match status" value="1"/>
</dbReference>
<dbReference type="SUPFAM" id="SSF54695">
    <property type="entry name" value="POZ domain"/>
    <property type="match status" value="1"/>
</dbReference>
<evidence type="ECO:0000313" key="3">
    <source>
        <dbReference type="EMBL" id="CAG8554545.1"/>
    </source>
</evidence>
<dbReference type="InterPro" id="IPR000210">
    <property type="entry name" value="BTB/POZ_dom"/>
</dbReference>
<gene>
    <name evidence="3" type="ORF">PBRASI_LOCUS5266</name>
</gene>
<keyword evidence="4" id="KW-1185">Reference proteome</keyword>
<evidence type="ECO:0000259" key="2">
    <source>
        <dbReference type="PROSITE" id="PS50097"/>
    </source>
</evidence>
<dbReference type="InterPro" id="IPR011333">
    <property type="entry name" value="SKP1/BTB/POZ_sf"/>
</dbReference>
<dbReference type="PANTHER" id="PTHR14499:SF136">
    <property type="entry name" value="GH08630P"/>
    <property type="match status" value="1"/>
</dbReference>
<keyword evidence="1" id="KW-1133">Transmembrane helix</keyword>
<proteinExistence type="predicted"/>
<dbReference type="PROSITE" id="PS50097">
    <property type="entry name" value="BTB"/>
    <property type="match status" value="1"/>
</dbReference>
<comment type="caution">
    <text evidence="3">The sequence shown here is derived from an EMBL/GenBank/DDBJ whole genome shotgun (WGS) entry which is preliminary data.</text>
</comment>
<dbReference type="AlphaFoldDB" id="A0A9N9B8H2"/>
<dbReference type="Proteomes" id="UP000789739">
    <property type="component" value="Unassembled WGS sequence"/>
</dbReference>